<proteinExistence type="predicted"/>
<dbReference type="GeneID" id="54407138"/>
<dbReference type="OrthoDB" id="5386682at2759"/>
<dbReference type="RefSeq" id="XP_033524016.1">
    <property type="nucleotide sequence ID" value="XM_033666706.1"/>
</dbReference>
<accession>A0A6A6AFB6</accession>
<evidence type="ECO:0000313" key="2">
    <source>
        <dbReference type="Proteomes" id="UP000799771"/>
    </source>
</evidence>
<protein>
    <submittedName>
        <fullName evidence="1">Uncharacterized protein</fullName>
    </submittedName>
</protein>
<reference evidence="1" key="1">
    <citation type="journal article" date="2020" name="Stud. Mycol.">
        <title>101 Dothideomycetes genomes: a test case for predicting lifestyles and emergence of pathogens.</title>
        <authorList>
            <person name="Haridas S."/>
            <person name="Albert R."/>
            <person name="Binder M."/>
            <person name="Bloem J."/>
            <person name="Labutti K."/>
            <person name="Salamov A."/>
            <person name="Andreopoulos B."/>
            <person name="Baker S."/>
            <person name="Barry K."/>
            <person name="Bills G."/>
            <person name="Bluhm B."/>
            <person name="Cannon C."/>
            <person name="Castanera R."/>
            <person name="Culley D."/>
            <person name="Daum C."/>
            <person name="Ezra D."/>
            <person name="Gonzalez J."/>
            <person name="Henrissat B."/>
            <person name="Kuo A."/>
            <person name="Liang C."/>
            <person name="Lipzen A."/>
            <person name="Lutzoni F."/>
            <person name="Magnuson J."/>
            <person name="Mondo S."/>
            <person name="Nolan M."/>
            <person name="Ohm R."/>
            <person name="Pangilinan J."/>
            <person name="Park H.-J."/>
            <person name="Ramirez L."/>
            <person name="Alfaro M."/>
            <person name="Sun H."/>
            <person name="Tritt A."/>
            <person name="Yoshinaga Y."/>
            <person name="Zwiers L.-H."/>
            <person name="Turgeon B."/>
            <person name="Goodwin S."/>
            <person name="Spatafora J."/>
            <person name="Crous P."/>
            <person name="Grigoriev I."/>
        </authorList>
    </citation>
    <scope>NUCLEOTIDE SEQUENCE</scope>
    <source>
        <strain evidence="1">CBS 119687</strain>
    </source>
</reference>
<gene>
    <name evidence="1" type="ORF">P153DRAFT_357172</name>
</gene>
<dbReference type="Proteomes" id="UP000799771">
    <property type="component" value="Unassembled WGS sequence"/>
</dbReference>
<evidence type="ECO:0000313" key="1">
    <source>
        <dbReference type="EMBL" id="KAF2129627.1"/>
    </source>
</evidence>
<keyword evidence="2" id="KW-1185">Reference proteome</keyword>
<name>A0A6A6AFB6_9PLEO</name>
<dbReference type="EMBL" id="ML977506">
    <property type="protein sequence ID" value="KAF2129627.1"/>
    <property type="molecule type" value="Genomic_DNA"/>
</dbReference>
<organism evidence="1 2">
    <name type="scientific">Dothidotthia symphoricarpi CBS 119687</name>
    <dbReference type="NCBI Taxonomy" id="1392245"/>
    <lineage>
        <taxon>Eukaryota</taxon>
        <taxon>Fungi</taxon>
        <taxon>Dikarya</taxon>
        <taxon>Ascomycota</taxon>
        <taxon>Pezizomycotina</taxon>
        <taxon>Dothideomycetes</taxon>
        <taxon>Pleosporomycetidae</taxon>
        <taxon>Pleosporales</taxon>
        <taxon>Dothidotthiaceae</taxon>
        <taxon>Dothidotthia</taxon>
    </lineage>
</organism>
<dbReference type="AlphaFoldDB" id="A0A6A6AFB6"/>
<sequence>MNRIYSIATKVVVWLGDIDSEQATEASRCVKLIANQCRKSQEEGGLGEASTGVYFTMQVPSSEFGKAAQESLRLLYAEPWFPEFGVSKKPNWPNVGLAATWLFHSVPIRAIEFDQEAFYADIDKTNAHHMLELNKNNTIYLSYLSYWIFAGPSKQPTLEIKITGSLPFSIQRRNPELCV</sequence>